<evidence type="ECO:0000313" key="1">
    <source>
        <dbReference type="EMBL" id="CDN31560.1"/>
    </source>
</evidence>
<proteinExistence type="predicted"/>
<keyword evidence="2" id="KW-1185">Reference proteome</keyword>
<sequence>MALKYPPQVKDLIQRLDTLEELYRQSFSQSEDVRLLQGVERCIELRMKLLGYDGKTQAAAPVTEERTITIDLKQLSETTLKDILQQIN</sequence>
<dbReference type="AlphaFoldDB" id="A0A060R848"/>
<accession>A0A060R848</accession>
<dbReference type="KEGG" id="rbc:BN938_1473"/>
<evidence type="ECO:0000313" key="2">
    <source>
        <dbReference type="Proteomes" id="UP000027616"/>
    </source>
</evidence>
<dbReference type="STRING" id="1433126.BN938_1473"/>
<dbReference type="EMBL" id="HG934468">
    <property type="protein sequence ID" value="CDN31560.1"/>
    <property type="molecule type" value="Genomic_DNA"/>
</dbReference>
<dbReference type="HOGENOM" id="CLU_2465660_0_0_10"/>
<dbReference type="OrthoDB" id="9929962at2"/>
<organism evidence="1 2">
    <name type="scientific">Mucinivorans hirudinis</name>
    <dbReference type="NCBI Taxonomy" id="1433126"/>
    <lineage>
        <taxon>Bacteria</taxon>
        <taxon>Pseudomonadati</taxon>
        <taxon>Bacteroidota</taxon>
        <taxon>Bacteroidia</taxon>
        <taxon>Bacteroidales</taxon>
        <taxon>Rikenellaceae</taxon>
        <taxon>Mucinivorans</taxon>
    </lineage>
</organism>
<name>A0A060R848_9BACT</name>
<dbReference type="Proteomes" id="UP000027616">
    <property type="component" value="Chromosome I"/>
</dbReference>
<gene>
    <name evidence="1" type="ORF">BN938_1473</name>
</gene>
<protein>
    <submittedName>
        <fullName evidence="1">Uncharacterized protein</fullName>
    </submittedName>
</protein>
<reference evidence="1 2" key="1">
    <citation type="journal article" date="2015" name="Genome Announc.">
        <title>Complete Genome Sequence of the Novel Leech Symbiont Mucinivorans hirudinis M3T.</title>
        <authorList>
            <person name="Nelson M.C."/>
            <person name="Bomar L."/>
            <person name="Graf J."/>
        </authorList>
    </citation>
    <scope>NUCLEOTIDE SEQUENCE [LARGE SCALE GENOMIC DNA]</scope>
    <source>
        <strain evidence="2">M3</strain>
    </source>
</reference>